<organism evidence="1 2">
    <name type="scientific">Hoeflea halophila</name>
    <dbReference type="NCBI Taxonomy" id="714899"/>
    <lineage>
        <taxon>Bacteria</taxon>
        <taxon>Pseudomonadati</taxon>
        <taxon>Pseudomonadota</taxon>
        <taxon>Alphaproteobacteria</taxon>
        <taxon>Hyphomicrobiales</taxon>
        <taxon>Rhizobiaceae</taxon>
        <taxon>Hoeflea</taxon>
    </lineage>
</organism>
<proteinExistence type="predicted"/>
<dbReference type="EMBL" id="OCPC01000004">
    <property type="protein sequence ID" value="SOE17792.1"/>
    <property type="molecule type" value="Genomic_DNA"/>
</dbReference>
<keyword evidence="2" id="KW-1185">Reference proteome</keyword>
<name>A0A286ICK4_9HYPH</name>
<evidence type="ECO:0000313" key="1">
    <source>
        <dbReference type="EMBL" id="SOE17792.1"/>
    </source>
</evidence>
<sequence>MYNFGRYAVSPEAWYEYATPDYSVTYKDSGEPSRVDFDPIVNLELVLSRAIQSPVESEDLRYTAAAALQRLTSRSEESVDDWANRLAPTFFADLENRSS</sequence>
<accession>A0A286ICK4</accession>
<gene>
    <name evidence="1" type="ORF">SAMN05877838_2695</name>
</gene>
<protein>
    <submittedName>
        <fullName evidence="1">Uncharacterized protein</fullName>
    </submittedName>
</protein>
<evidence type="ECO:0000313" key="2">
    <source>
        <dbReference type="Proteomes" id="UP000219465"/>
    </source>
</evidence>
<dbReference type="Proteomes" id="UP000219465">
    <property type="component" value="Unassembled WGS sequence"/>
</dbReference>
<dbReference type="AlphaFoldDB" id="A0A286ICK4"/>
<reference evidence="2" key="1">
    <citation type="submission" date="2017-08" db="EMBL/GenBank/DDBJ databases">
        <authorList>
            <person name="Varghese N."/>
            <person name="Submissions S."/>
        </authorList>
    </citation>
    <scope>NUCLEOTIDE SEQUENCE [LARGE SCALE GENOMIC DNA]</scope>
    <source>
        <strain evidence="2">KCTC 23107</strain>
    </source>
</reference>